<dbReference type="GO" id="GO:0004673">
    <property type="term" value="F:protein histidine kinase activity"/>
    <property type="evidence" value="ECO:0007669"/>
    <property type="project" value="UniProtKB-EC"/>
</dbReference>
<sequence length="363" mass="39094">MPSLSDTAPAPGAHAMQALRDDVLLRWRQRLSDEVACLATLPDALLFDSMPALYDQLSISVAEPAALRCTNIARAHGAERGRLAGCRSGDLLHEFQLLRNCIVEVAYERGEMLGLQDLAAIVTICDLAARDAIDEFELVRTREHELTLTTLSAMLRGHLHVAELAAQRIMRTGDRERIDVLANRIRTRLAQIETDLDGATRDDAALSDRLPLLLSTFDLAALVREACADSGRAGCTIDADAVTVTWCRISMKRALLNLLADAAIPDGGGSAGPATITVRQAHARATMTVHHRHVLPPDAVRNLFSARNKGLHPTVREWGTGLAFVRDVAESHGGSAIVHSAAGSGTEFIVDVPLDASPFVPHG</sequence>
<dbReference type="Gene3D" id="3.30.565.10">
    <property type="entry name" value="Histidine kinase-like ATPase, C-terminal domain"/>
    <property type="match status" value="1"/>
</dbReference>
<evidence type="ECO:0000256" key="2">
    <source>
        <dbReference type="ARBA" id="ARBA00012438"/>
    </source>
</evidence>
<evidence type="ECO:0000256" key="1">
    <source>
        <dbReference type="ARBA" id="ARBA00000085"/>
    </source>
</evidence>
<dbReference type="InterPro" id="IPR004358">
    <property type="entry name" value="Sig_transdc_His_kin-like_C"/>
</dbReference>
<name>A0A562RAP2_9BURK</name>
<dbReference type="Proteomes" id="UP000318431">
    <property type="component" value="Unassembled WGS sequence"/>
</dbReference>
<dbReference type="RefSeq" id="WP_145649732.1">
    <property type="nucleotide sequence ID" value="NZ_VLLB01000004.1"/>
</dbReference>
<dbReference type="InterPro" id="IPR036890">
    <property type="entry name" value="HATPase_C_sf"/>
</dbReference>
<evidence type="ECO:0000259" key="3">
    <source>
        <dbReference type="Pfam" id="PF02518"/>
    </source>
</evidence>
<protein>
    <recommendedName>
        <fullName evidence="2">histidine kinase</fullName>
        <ecNumber evidence="2">2.7.13.3</ecNumber>
    </recommendedName>
</protein>
<keyword evidence="5" id="KW-1185">Reference proteome</keyword>
<dbReference type="AlphaFoldDB" id="A0A562RAP2"/>
<dbReference type="Pfam" id="PF02518">
    <property type="entry name" value="HATPase_c"/>
    <property type="match status" value="1"/>
</dbReference>
<dbReference type="SUPFAM" id="SSF55874">
    <property type="entry name" value="ATPase domain of HSP90 chaperone/DNA topoisomerase II/histidine kinase"/>
    <property type="match status" value="1"/>
</dbReference>
<gene>
    <name evidence="4" type="ORF">IP91_02856</name>
</gene>
<accession>A0A562RAP2</accession>
<dbReference type="OrthoDB" id="9806130at2"/>
<comment type="catalytic activity">
    <reaction evidence="1">
        <text>ATP + protein L-histidine = ADP + protein N-phospho-L-histidine.</text>
        <dbReference type="EC" id="2.7.13.3"/>
    </reaction>
</comment>
<evidence type="ECO:0000313" key="5">
    <source>
        <dbReference type="Proteomes" id="UP000318431"/>
    </source>
</evidence>
<dbReference type="PRINTS" id="PR00344">
    <property type="entry name" value="BCTRLSENSOR"/>
</dbReference>
<dbReference type="EMBL" id="VLLB01000004">
    <property type="protein sequence ID" value="TWI65446.1"/>
    <property type="molecule type" value="Genomic_DNA"/>
</dbReference>
<dbReference type="EC" id="2.7.13.3" evidence="2"/>
<dbReference type="InterPro" id="IPR003594">
    <property type="entry name" value="HATPase_dom"/>
</dbReference>
<evidence type="ECO:0000313" key="4">
    <source>
        <dbReference type="EMBL" id="TWI65446.1"/>
    </source>
</evidence>
<comment type="caution">
    <text evidence="4">The sequence shown here is derived from an EMBL/GenBank/DDBJ whole genome shotgun (WGS) entry which is preliminary data.</text>
</comment>
<organism evidence="4 5">
    <name type="scientific">Pseudoduganella lurida</name>
    <dbReference type="NCBI Taxonomy" id="1036180"/>
    <lineage>
        <taxon>Bacteria</taxon>
        <taxon>Pseudomonadati</taxon>
        <taxon>Pseudomonadota</taxon>
        <taxon>Betaproteobacteria</taxon>
        <taxon>Burkholderiales</taxon>
        <taxon>Oxalobacteraceae</taxon>
        <taxon>Telluria group</taxon>
        <taxon>Pseudoduganella</taxon>
    </lineage>
</organism>
<reference evidence="4 5" key="1">
    <citation type="journal article" date="2015" name="Stand. Genomic Sci.">
        <title>Genomic Encyclopedia of Bacterial and Archaeal Type Strains, Phase III: the genomes of soil and plant-associated and newly described type strains.</title>
        <authorList>
            <person name="Whitman W.B."/>
            <person name="Woyke T."/>
            <person name="Klenk H.P."/>
            <person name="Zhou Y."/>
            <person name="Lilburn T.G."/>
            <person name="Beck B.J."/>
            <person name="De Vos P."/>
            <person name="Vandamme P."/>
            <person name="Eisen J.A."/>
            <person name="Garrity G."/>
            <person name="Hugenholtz P."/>
            <person name="Kyrpides N.C."/>
        </authorList>
    </citation>
    <scope>NUCLEOTIDE SEQUENCE [LARGE SCALE GENOMIC DNA]</scope>
    <source>
        <strain evidence="4 5">CGMCC 1.10822</strain>
    </source>
</reference>
<feature type="domain" description="Histidine kinase/HSP90-like ATPase" evidence="3">
    <location>
        <begin position="251"/>
        <end position="355"/>
    </location>
</feature>
<proteinExistence type="predicted"/>